<protein>
    <submittedName>
        <fullName evidence="1">(2Fe-2S) ferredoxin domain-containing protein</fullName>
    </submittedName>
</protein>
<dbReference type="Proteomes" id="UP000826212">
    <property type="component" value="Chromosome"/>
</dbReference>
<organism evidence="1 2">
    <name type="scientific">Halosquirtibacter laminarini</name>
    <dbReference type="NCBI Taxonomy" id="3374600"/>
    <lineage>
        <taxon>Bacteria</taxon>
        <taxon>Pseudomonadati</taxon>
        <taxon>Bacteroidota</taxon>
        <taxon>Bacteroidia</taxon>
        <taxon>Marinilabiliales</taxon>
        <taxon>Prolixibacteraceae</taxon>
        <taxon>Halosquirtibacter</taxon>
    </lineage>
</organism>
<accession>A0AC61NNG6</accession>
<evidence type="ECO:0000313" key="1">
    <source>
        <dbReference type="EMBL" id="QZE14747.1"/>
    </source>
</evidence>
<dbReference type="EMBL" id="CP081303">
    <property type="protein sequence ID" value="QZE14747.1"/>
    <property type="molecule type" value="Genomic_DNA"/>
</dbReference>
<name>A0AC61NNG6_9BACT</name>
<proteinExistence type="predicted"/>
<evidence type="ECO:0000313" key="2">
    <source>
        <dbReference type="Proteomes" id="UP000826212"/>
    </source>
</evidence>
<gene>
    <name evidence="1" type="ORF">K4L44_02485</name>
</gene>
<sequence length="129" mass="14221">MTKVKNLEDLVKLRNKLKEKIQVRTITEGNDLVARIRVAMGTCGIASGAKETFEALIDEVEAQDIKVLITTTGCMGACYAEPTVEVTLPNQEPIVFGEVNRERAAKIIQEYVINGKLVDGVVPQNYKTI</sequence>
<keyword evidence="2" id="KW-1185">Reference proteome</keyword>
<reference evidence="1" key="1">
    <citation type="submission" date="2021-08" db="EMBL/GenBank/DDBJ databases">
        <title>Novel anaerobic bacterium isolated from sea squirt in East Sea, Republic of Korea.</title>
        <authorList>
            <person name="Nguyen T.H."/>
            <person name="Li Z."/>
            <person name="Lee Y.-J."/>
            <person name="Ko J."/>
            <person name="Kim S.-G."/>
        </authorList>
    </citation>
    <scope>NUCLEOTIDE SEQUENCE</scope>
    <source>
        <strain evidence="1">KCTC 25031</strain>
    </source>
</reference>